<dbReference type="GO" id="GO:0003873">
    <property type="term" value="F:6-phosphofructo-2-kinase activity"/>
    <property type="evidence" value="ECO:0007669"/>
    <property type="project" value="UniProtKB-EC"/>
</dbReference>
<dbReference type="EMBL" id="MKGL01000223">
    <property type="protein sequence ID" value="RNF02663.1"/>
    <property type="molecule type" value="Genomic_DNA"/>
</dbReference>
<accession>A0A422NB33</accession>
<evidence type="ECO:0000256" key="1">
    <source>
        <dbReference type="PIRSR" id="PIRSR613078-3"/>
    </source>
</evidence>
<dbReference type="EC" id="2.7.1.105" evidence="2"/>
<proteinExistence type="predicted"/>
<evidence type="ECO:0000313" key="3">
    <source>
        <dbReference type="Proteomes" id="UP000283634"/>
    </source>
</evidence>
<keyword evidence="3" id="KW-1185">Reference proteome</keyword>
<sequence length="470" mass="53306">MHSSATMIPLETCISIDDSILENSIDFCRFEGKTHPQKECVFAPPSQLASVKNAGITMSGWGSSTSAVFLIVSSSLRCRLVARFFCTRLLHYLRWCGESVMFFLAGPNERDIEVQRFEDDSVVWEKCVESCLENAFKYLASKPRLGFAAVPVVILLADCESMDAYDKLHGMLKSRGKFFIRHIWFDEDWRKHSSLKGLYISVCLKQPAFRVTRSKGSIVCAKATGYLNSCLPRLHQVYLDEPLAGSLDQTLRSFSPLFFTRHGQSEYNLQGRLGGDPDLTSLGRDDALAVAEFFRKQVVGNKRLFASRDARWDENGGFEVWCSQLKRTQHTAEPSAQVLTNGELKTLKTLNEINAGICEDMTNDEIKALYPLIQSFRHTDKVGFRYPNGESYRDLLRRLEPLLLELDVTHKCVLIVAHQAVLRTLLSFFDGPTVDEAVHKPCPHRTVWCCTYNRLGEPRLTTITLKPRQE</sequence>
<dbReference type="GO" id="GO:0005524">
    <property type="term" value="F:ATP binding"/>
    <property type="evidence" value="ECO:0007669"/>
    <property type="project" value="InterPro"/>
</dbReference>
<dbReference type="Proteomes" id="UP000283634">
    <property type="component" value="Unassembled WGS sequence"/>
</dbReference>
<dbReference type="GO" id="GO:0006003">
    <property type="term" value="P:fructose 2,6-bisphosphate metabolic process"/>
    <property type="evidence" value="ECO:0007669"/>
    <property type="project" value="InterPro"/>
</dbReference>
<dbReference type="AlphaFoldDB" id="A0A422NB33"/>
<dbReference type="VEuPathDB" id="TriTrypDB:TRSC58_04064"/>
<reference evidence="2 3" key="1">
    <citation type="journal article" date="2018" name="BMC Genomics">
        <title>Genomic comparison of Trypanosoma conorhini and Trypanosoma rangeli to Trypanosoma cruzi strains of high and low virulence.</title>
        <authorList>
            <person name="Bradwell K.R."/>
            <person name="Koparde V.N."/>
            <person name="Matveyev A.V."/>
            <person name="Serrano M.G."/>
            <person name="Alves J.M."/>
            <person name="Parikh H."/>
            <person name="Huang B."/>
            <person name="Lee V."/>
            <person name="Espinosa-Alvarez O."/>
            <person name="Ortiz P.A."/>
            <person name="Costa-Martins A.G."/>
            <person name="Teixeira M.M."/>
            <person name="Buck G.A."/>
        </authorList>
    </citation>
    <scope>NUCLEOTIDE SEQUENCE [LARGE SCALE GENOMIC DNA]</scope>
    <source>
        <strain evidence="2 3">AM80</strain>
    </source>
</reference>
<dbReference type="SMART" id="SM00855">
    <property type="entry name" value="PGAM"/>
    <property type="match status" value="1"/>
</dbReference>
<dbReference type="Gene3D" id="3.40.50.1240">
    <property type="entry name" value="Phosphoglycerate mutase-like"/>
    <property type="match status" value="1"/>
</dbReference>
<organism evidence="2 3">
    <name type="scientific">Trypanosoma rangeli</name>
    <dbReference type="NCBI Taxonomy" id="5698"/>
    <lineage>
        <taxon>Eukaryota</taxon>
        <taxon>Discoba</taxon>
        <taxon>Euglenozoa</taxon>
        <taxon>Kinetoplastea</taxon>
        <taxon>Metakinetoplastina</taxon>
        <taxon>Trypanosomatida</taxon>
        <taxon>Trypanosomatidae</taxon>
        <taxon>Trypanosoma</taxon>
        <taxon>Herpetosoma</taxon>
    </lineage>
</organism>
<evidence type="ECO:0000313" key="2">
    <source>
        <dbReference type="EMBL" id="RNF02663.1"/>
    </source>
</evidence>
<dbReference type="InterPro" id="IPR003094">
    <property type="entry name" value="6Pfruct_kin"/>
</dbReference>
<dbReference type="SUPFAM" id="SSF53254">
    <property type="entry name" value="Phosphoglycerate mutase-like"/>
    <property type="match status" value="1"/>
</dbReference>
<dbReference type="InterPro" id="IPR029033">
    <property type="entry name" value="His_PPase_superfam"/>
</dbReference>
<dbReference type="CDD" id="cd07067">
    <property type="entry name" value="HP_PGM_like"/>
    <property type="match status" value="1"/>
</dbReference>
<keyword evidence="2" id="KW-0808">Transferase</keyword>
<dbReference type="PRINTS" id="PR00991">
    <property type="entry name" value="6PFRUCTKNASE"/>
</dbReference>
<dbReference type="EC" id="3.1.3.46" evidence="2"/>
<dbReference type="OMA" id="EAVHKPC"/>
<protein>
    <submittedName>
        <fullName evidence="2">Putative fructose-6-phosphate2-kinase/fructose-2,6-bisphos phatase,putative</fullName>
        <ecNumber evidence="2">2.7.1.105</ecNumber>
        <ecNumber evidence="2">3.1.3.46</ecNumber>
    </submittedName>
</protein>
<dbReference type="PANTHER" id="PTHR10606:SF36">
    <property type="entry name" value="PUTATIVE-RELATED"/>
    <property type="match status" value="1"/>
</dbReference>
<dbReference type="Pfam" id="PF00300">
    <property type="entry name" value="His_Phos_1"/>
    <property type="match status" value="1"/>
</dbReference>
<name>A0A422NB33_TRYRA</name>
<gene>
    <name evidence="2" type="ORF">TraAM80_06249</name>
</gene>
<keyword evidence="2" id="KW-0378">Hydrolase</keyword>
<dbReference type="InterPro" id="IPR013078">
    <property type="entry name" value="His_Pase_superF_clade-1"/>
</dbReference>
<dbReference type="PANTHER" id="PTHR10606">
    <property type="entry name" value="6-PHOSPHOFRUCTO-2-KINASE/FRUCTOSE-2,6-BISPHOSPHATASE"/>
    <property type="match status" value="1"/>
</dbReference>
<dbReference type="OrthoDB" id="267323at2759"/>
<dbReference type="RefSeq" id="XP_029237054.1">
    <property type="nucleotide sequence ID" value="XM_029383101.1"/>
</dbReference>
<feature type="site" description="Transition state stabilizer" evidence="1">
    <location>
        <position position="418"/>
    </location>
</feature>
<dbReference type="GO" id="GO:0005829">
    <property type="term" value="C:cytosol"/>
    <property type="evidence" value="ECO:0007669"/>
    <property type="project" value="TreeGrafter"/>
</dbReference>
<comment type="caution">
    <text evidence="2">The sequence shown here is derived from an EMBL/GenBank/DDBJ whole genome shotgun (WGS) entry which is preliminary data.</text>
</comment>
<dbReference type="GeneID" id="40330182"/>
<keyword evidence="2" id="KW-0418">Kinase</keyword>
<dbReference type="GO" id="GO:0004331">
    <property type="term" value="F:fructose-2,6-bisphosphate 2-phosphatase activity"/>
    <property type="evidence" value="ECO:0007669"/>
    <property type="project" value="UniProtKB-EC"/>
</dbReference>